<evidence type="ECO:0000313" key="1">
    <source>
        <dbReference type="EMBL" id="ASG67846.1"/>
    </source>
</evidence>
<dbReference type="EMBL" id="CP022132">
    <property type="protein sequence ID" value="ASG67846.1"/>
    <property type="molecule type" value="Genomic_DNA"/>
</dbReference>
<proteinExistence type="predicted"/>
<keyword evidence="2" id="KW-1185">Reference proteome</keyword>
<evidence type="ECO:0000313" key="2">
    <source>
        <dbReference type="Proteomes" id="UP000249910"/>
    </source>
</evidence>
<dbReference type="Gene3D" id="3.60.60.10">
    <property type="entry name" value="Penicillin V Acylase, Chain A"/>
    <property type="match status" value="1"/>
</dbReference>
<sequence>MLIQIRDALRTSKNLKQLNNRFKAAQSDFSLIINAGNNHNVLSYEYSSTKGHKKDNIKPNLNFVVTNNFLSPEWGDLIPKPNANSMDLSVTRKENLEKLINSYQTINIPTAEKIMDKKVKNGGAKNIYTIYQIIYDTKTKNLYLNLEDNKGWRKIPFKDMF</sequence>
<name>A0ABM6LZ54_9GAMM</name>
<accession>A0ABM6LZ54</accession>
<protein>
    <submittedName>
        <fullName evidence="1">Uncharacterized protein</fullName>
    </submittedName>
</protein>
<organism evidence="1 2">
    <name type="scientific">Francisella halioticida</name>
    <dbReference type="NCBI Taxonomy" id="549298"/>
    <lineage>
        <taxon>Bacteria</taxon>
        <taxon>Pseudomonadati</taxon>
        <taxon>Pseudomonadota</taxon>
        <taxon>Gammaproteobacteria</taxon>
        <taxon>Thiotrichales</taxon>
        <taxon>Francisellaceae</taxon>
        <taxon>Francisella</taxon>
    </lineage>
</organism>
<reference evidence="1 2" key="1">
    <citation type="submission" date="2017-06" db="EMBL/GenBank/DDBJ databases">
        <title>Complete genome of Francisella halioticida.</title>
        <authorList>
            <person name="Sjodin A."/>
        </authorList>
    </citation>
    <scope>NUCLEOTIDE SEQUENCE [LARGE SCALE GENOMIC DNA]</scope>
    <source>
        <strain evidence="1 2">DSM 23729</strain>
    </source>
</reference>
<dbReference type="Proteomes" id="UP000249910">
    <property type="component" value="Chromosome"/>
</dbReference>
<dbReference type="RefSeq" id="WP_088772365.1">
    <property type="nucleotide sequence ID" value="NZ_AP023082.1"/>
</dbReference>
<gene>
    <name evidence="1" type="ORF">CDV26_05100</name>
</gene>